<keyword evidence="1" id="KW-0732">Signal</keyword>
<evidence type="ECO:0000313" key="3">
    <source>
        <dbReference type="Proteomes" id="UP000193303"/>
    </source>
</evidence>
<dbReference type="Proteomes" id="UP000193303">
    <property type="component" value="Unassembled WGS sequence"/>
</dbReference>
<evidence type="ECO:0000313" key="2">
    <source>
        <dbReference type="EMBL" id="OSI18399.1"/>
    </source>
</evidence>
<feature type="chain" id="PRO_5012688089" evidence="1">
    <location>
        <begin position="22"/>
        <end position="176"/>
    </location>
</feature>
<name>A0A1X3DEL6_9NEIS</name>
<comment type="caution">
    <text evidence="2">The sequence shown here is derived from an EMBL/GenBank/DDBJ whole genome shotgun (WGS) entry which is preliminary data.</text>
</comment>
<dbReference type="InterPro" id="IPR009989">
    <property type="entry name" value="TrbM"/>
</dbReference>
<reference evidence="3" key="1">
    <citation type="submission" date="2017-01" db="EMBL/GenBank/DDBJ databases">
        <authorList>
            <person name="Mah S.A."/>
            <person name="Swanson W.J."/>
            <person name="Moy G.W."/>
            <person name="Vacquier V.D."/>
        </authorList>
    </citation>
    <scope>NUCLEOTIDE SEQUENCE [LARGE SCALE GENOMIC DNA]</scope>
    <source>
        <strain evidence="3">124861</strain>
    </source>
</reference>
<accession>A0A1X3DEL6</accession>
<gene>
    <name evidence="2" type="ORF">BV912_09920</name>
</gene>
<protein>
    <submittedName>
        <fullName evidence="2">Conjugal transfer protein TrbM</fullName>
    </submittedName>
</protein>
<dbReference type="AlphaFoldDB" id="A0A1X3DEL6"/>
<evidence type="ECO:0000256" key="1">
    <source>
        <dbReference type="SAM" id="SignalP"/>
    </source>
</evidence>
<organism evidence="2 3">
    <name type="scientific">Neisseria dumasiana</name>
    <dbReference type="NCBI Taxonomy" id="1931275"/>
    <lineage>
        <taxon>Bacteria</taxon>
        <taxon>Pseudomonadati</taxon>
        <taxon>Pseudomonadota</taxon>
        <taxon>Betaproteobacteria</taxon>
        <taxon>Neisseriales</taxon>
        <taxon>Neisseriaceae</taxon>
        <taxon>Neisseria</taxon>
    </lineage>
</organism>
<dbReference type="RefSeq" id="WP_085360250.1">
    <property type="nucleotide sequence ID" value="NZ_MTAB01000026.1"/>
</dbReference>
<sequence length="176" mass="19675">MKKIFASLAAVVAFVSFPAQASDVLTGDTRLACEAVLCLSSGDRPSECAPSIKRYFSIKHKRLHKTLQARKDFLNLCPSSHEGQMPDLVNALVNGAGRCDANELNRVMRSTYTVQKYVPHGKGGRDGWYDTVHIPYVKNSKPSYCRAYFDHEWTTTGDKVKYVGTEKEGGRWIDVK</sequence>
<feature type="signal peptide" evidence="1">
    <location>
        <begin position="1"/>
        <end position="21"/>
    </location>
</feature>
<dbReference type="EMBL" id="MTAB01000026">
    <property type="protein sequence ID" value="OSI18399.1"/>
    <property type="molecule type" value="Genomic_DNA"/>
</dbReference>
<proteinExistence type="predicted"/>
<dbReference type="Pfam" id="PF07424">
    <property type="entry name" value="TrbM"/>
    <property type="match status" value="1"/>
</dbReference>
<dbReference type="OrthoDB" id="9784009at2"/>